<keyword evidence="1" id="KW-1133">Transmembrane helix</keyword>
<organism evidence="2 4">
    <name type="scientific">Lawsonella clevelandensis</name>
    <dbReference type="NCBI Taxonomy" id="1528099"/>
    <lineage>
        <taxon>Bacteria</taxon>
        <taxon>Bacillati</taxon>
        <taxon>Actinomycetota</taxon>
        <taxon>Actinomycetes</taxon>
        <taxon>Mycobacteriales</taxon>
        <taxon>Lawsonellaceae</taxon>
        <taxon>Lawsonella</taxon>
    </lineage>
</organism>
<feature type="transmembrane region" description="Helical" evidence="1">
    <location>
        <begin position="6"/>
        <end position="39"/>
    </location>
</feature>
<sequence>MSITYYGIIVGLLLTIAWAAGGFSFFLAALILGAIGGLVGAQFEGKIDVRAIFTNRGRG</sequence>
<dbReference type="RefSeq" id="WP_053961755.1">
    <property type="nucleotide sequence ID" value="NZ_CAMJVL010000004.1"/>
</dbReference>
<gene>
    <name evidence="2" type="ORF">AL705_03030</name>
    <name evidence="3" type="ORF">LC603019_00592</name>
</gene>
<evidence type="ECO:0000313" key="2">
    <source>
        <dbReference type="EMBL" id="ALE18808.1"/>
    </source>
</evidence>
<dbReference type="GeneID" id="84894570"/>
<accession>A0A0M4MBS5</accession>
<dbReference type="KEGG" id="cbq:AL705_03030"/>
<evidence type="ECO:0008006" key="6">
    <source>
        <dbReference type="Google" id="ProtNLM"/>
    </source>
</evidence>
<evidence type="ECO:0000313" key="5">
    <source>
        <dbReference type="Proteomes" id="UP000324288"/>
    </source>
</evidence>
<name>A0A0M4MBS5_9ACTN</name>
<evidence type="ECO:0000313" key="4">
    <source>
        <dbReference type="Proteomes" id="UP000068137"/>
    </source>
</evidence>
<dbReference type="STRING" id="1528099.AL705_03030"/>
<protein>
    <recommendedName>
        <fullName evidence="6">DUF2273 domain-containing protein</fullName>
    </recommendedName>
</protein>
<dbReference type="Proteomes" id="UP000068137">
    <property type="component" value="Chromosome"/>
</dbReference>
<evidence type="ECO:0000256" key="1">
    <source>
        <dbReference type="SAM" id="Phobius"/>
    </source>
</evidence>
<dbReference type="Proteomes" id="UP000324288">
    <property type="component" value="Chromosome"/>
</dbReference>
<dbReference type="EMBL" id="LR584267">
    <property type="protein sequence ID" value="VHO00251.1"/>
    <property type="molecule type" value="Genomic_DNA"/>
</dbReference>
<reference evidence="2 4" key="1">
    <citation type="journal article" date="2015" name="Genome Announc.">
        <title>Complete Genome Sequences for Two Strains of a Novel Fastidious, Partially Acid-Fast, Gram-Positive Corynebacterineae Bacterium, Derived from Human Clinical Samples.</title>
        <authorList>
            <person name="Nicholson A.C."/>
            <person name="Bell M."/>
            <person name="Humrighouse B.W."/>
            <person name="McQuiston J.R."/>
        </authorList>
    </citation>
    <scope>NUCLEOTIDE SEQUENCE [LARGE SCALE GENOMIC DNA]</scope>
    <source>
        <strain evidence="2 4">X1698</strain>
    </source>
</reference>
<proteinExistence type="predicted"/>
<reference evidence="2" key="2">
    <citation type="journal article" date="2016" name="Int. J. Syst. Evol. Microbiol.">
        <title>Lawsonella clevelandensis gen. nov., sp. nov., a new member of the suborder Corynebacterineae isolated from human abscesses.</title>
        <authorList>
            <person name="Bell M.E."/>
            <person name="Bernard K.A."/>
            <person name="Harrington S.M."/>
            <person name="Patel N.B."/>
            <person name="Tucker T.A."/>
            <person name="Metcalfe M.G."/>
            <person name="McQuiston J.R."/>
        </authorList>
    </citation>
    <scope>NUCLEOTIDE SEQUENCE</scope>
    <source>
        <strain evidence="2">X1698</strain>
    </source>
</reference>
<keyword evidence="5" id="KW-1185">Reference proteome</keyword>
<reference evidence="3 5" key="3">
    <citation type="submission" date="2019-04" db="EMBL/GenBank/DDBJ databases">
        <authorList>
            <person name="Seth-Smith MB H."/>
            <person name="Seth-Smith H."/>
        </authorList>
    </citation>
    <scope>NUCLEOTIDE SEQUENCE [LARGE SCALE GENOMIC DNA]</scope>
    <source>
        <strain evidence="3">USB-603019</strain>
    </source>
</reference>
<dbReference type="AlphaFoldDB" id="A0A0M4MBS5"/>
<evidence type="ECO:0000313" key="3">
    <source>
        <dbReference type="EMBL" id="VHO00251.1"/>
    </source>
</evidence>
<keyword evidence="1" id="KW-0812">Transmembrane</keyword>
<keyword evidence="1" id="KW-0472">Membrane</keyword>
<dbReference type="EMBL" id="CP012390">
    <property type="protein sequence ID" value="ALE18808.1"/>
    <property type="molecule type" value="Genomic_DNA"/>
</dbReference>